<reference evidence="1" key="1">
    <citation type="submission" date="2018-05" db="EMBL/GenBank/DDBJ databases">
        <authorList>
            <person name="Lanie J.A."/>
            <person name="Ng W.-L."/>
            <person name="Kazmierczak K.M."/>
            <person name="Andrzejewski T.M."/>
            <person name="Davidsen T.M."/>
            <person name="Wayne K.J."/>
            <person name="Tettelin H."/>
            <person name="Glass J.I."/>
            <person name="Rusch D."/>
            <person name="Podicherti R."/>
            <person name="Tsui H.-C.T."/>
            <person name="Winkler M.E."/>
        </authorList>
    </citation>
    <scope>NUCLEOTIDE SEQUENCE</scope>
</reference>
<feature type="non-terminal residue" evidence="1">
    <location>
        <position position="1"/>
    </location>
</feature>
<dbReference type="GO" id="GO:0042823">
    <property type="term" value="P:pyridoxal phosphate biosynthetic process"/>
    <property type="evidence" value="ECO:0007669"/>
    <property type="project" value="InterPro"/>
</dbReference>
<evidence type="ECO:0000313" key="1">
    <source>
        <dbReference type="EMBL" id="SVB97833.1"/>
    </source>
</evidence>
<dbReference type="GO" id="GO:0004359">
    <property type="term" value="F:glutaminase activity"/>
    <property type="evidence" value="ECO:0007669"/>
    <property type="project" value="InterPro"/>
</dbReference>
<gene>
    <name evidence="1" type="ORF">METZ01_LOCUS250687</name>
</gene>
<organism evidence="1">
    <name type="scientific">marine metagenome</name>
    <dbReference type="NCBI Taxonomy" id="408172"/>
    <lineage>
        <taxon>unclassified sequences</taxon>
        <taxon>metagenomes</taxon>
        <taxon>ecological metagenomes</taxon>
    </lineage>
</organism>
<proteinExistence type="predicted"/>
<dbReference type="InterPro" id="IPR002161">
    <property type="entry name" value="PdxT/SNO"/>
</dbReference>
<sequence length="26" mass="2988">TSFHPELTRDVSLHKQFVKMVADSKS</sequence>
<protein>
    <recommendedName>
        <fullName evidence="2">Glutamine amidotransferase domain-containing protein</fullName>
    </recommendedName>
</protein>
<dbReference type="InterPro" id="IPR029062">
    <property type="entry name" value="Class_I_gatase-like"/>
</dbReference>
<accession>A0A382IG03</accession>
<dbReference type="PROSITE" id="PS51130">
    <property type="entry name" value="PDXT_SNO_2"/>
    <property type="match status" value="1"/>
</dbReference>
<evidence type="ECO:0008006" key="2">
    <source>
        <dbReference type="Google" id="ProtNLM"/>
    </source>
</evidence>
<name>A0A382IG03_9ZZZZ</name>
<dbReference type="Gene3D" id="3.40.50.880">
    <property type="match status" value="1"/>
</dbReference>
<dbReference type="EMBL" id="UINC01066786">
    <property type="protein sequence ID" value="SVB97833.1"/>
    <property type="molecule type" value="Genomic_DNA"/>
</dbReference>
<dbReference type="AlphaFoldDB" id="A0A382IG03"/>